<dbReference type="InterPro" id="IPR000160">
    <property type="entry name" value="GGDEF_dom"/>
</dbReference>
<dbReference type="Gene3D" id="3.30.70.270">
    <property type="match status" value="1"/>
</dbReference>
<dbReference type="InterPro" id="IPR043128">
    <property type="entry name" value="Rev_trsase/Diguanyl_cyclase"/>
</dbReference>
<feature type="transmembrane region" description="Helical" evidence="1">
    <location>
        <begin position="20"/>
        <end position="40"/>
    </location>
</feature>
<dbReference type="CDD" id="cd01949">
    <property type="entry name" value="GGDEF"/>
    <property type="match status" value="1"/>
</dbReference>
<feature type="transmembrane region" description="Helical" evidence="1">
    <location>
        <begin position="276"/>
        <end position="297"/>
    </location>
</feature>
<evidence type="ECO:0000259" key="2">
    <source>
        <dbReference type="PROSITE" id="PS50887"/>
    </source>
</evidence>
<dbReference type="SUPFAM" id="SSF55073">
    <property type="entry name" value="Nucleotide cyclase"/>
    <property type="match status" value="1"/>
</dbReference>
<dbReference type="PANTHER" id="PTHR46663:SF4">
    <property type="entry name" value="DIGUANYLATE CYCLASE DGCT-RELATED"/>
    <property type="match status" value="1"/>
</dbReference>
<gene>
    <name evidence="3" type="ORF">AB2L28_19800</name>
</gene>
<keyword evidence="3" id="KW-0548">Nucleotidyltransferase</keyword>
<reference evidence="3 4" key="1">
    <citation type="submission" date="2024-07" db="EMBL/GenBank/DDBJ databases">
        <authorList>
            <person name="Thanompreechachai J."/>
            <person name="Duangmal K."/>
        </authorList>
    </citation>
    <scope>NUCLEOTIDE SEQUENCE [LARGE SCALE GENOMIC DNA]</scope>
    <source>
        <strain evidence="3 4">TBRC 1896</strain>
    </source>
</reference>
<organism evidence="3 4">
    <name type="scientific">Kineococcus mangrovi</name>
    <dbReference type="NCBI Taxonomy" id="1660183"/>
    <lineage>
        <taxon>Bacteria</taxon>
        <taxon>Bacillati</taxon>
        <taxon>Actinomycetota</taxon>
        <taxon>Actinomycetes</taxon>
        <taxon>Kineosporiales</taxon>
        <taxon>Kineosporiaceae</taxon>
        <taxon>Kineococcus</taxon>
    </lineage>
</organism>
<comment type="caution">
    <text evidence="3">The sequence shown here is derived from an EMBL/GenBank/DDBJ whole genome shotgun (WGS) entry which is preliminary data.</text>
</comment>
<feature type="transmembrane region" description="Helical" evidence="1">
    <location>
        <begin position="146"/>
        <end position="165"/>
    </location>
</feature>
<keyword evidence="4" id="KW-1185">Reference proteome</keyword>
<feature type="transmembrane region" description="Helical" evidence="1">
    <location>
        <begin position="113"/>
        <end position="134"/>
    </location>
</feature>
<feature type="transmembrane region" description="Helical" evidence="1">
    <location>
        <begin position="185"/>
        <end position="203"/>
    </location>
</feature>
<feature type="domain" description="GGDEF" evidence="2">
    <location>
        <begin position="374"/>
        <end position="517"/>
    </location>
</feature>
<dbReference type="Proteomes" id="UP001566476">
    <property type="component" value="Unassembled WGS sequence"/>
</dbReference>
<evidence type="ECO:0000256" key="1">
    <source>
        <dbReference type="SAM" id="Phobius"/>
    </source>
</evidence>
<evidence type="ECO:0000313" key="4">
    <source>
        <dbReference type="Proteomes" id="UP001566476"/>
    </source>
</evidence>
<feature type="transmembrane region" description="Helical" evidence="1">
    <location>
        <begin position="303"/>
        <end position="321"/>
    </location>
</feature>
<feature type="transmembrane region" description="Helical" evidence="1">
    <location>
        <begin position="46"/>
        <end position="69"/>
    </location>
</feature>
<dbReference type="NCBIfam" id="TIGR00254">
    <property type="entry name" value="GGDEF"/>
    <property type="match status" value="1"/>
</dbReference>
<dbReference type="EC" id="2.7.7.65" evidence="3"/>
<keyword evidence="3" id="KW-0808">Transferase</keyword>
<proteinExistence type="predicted"/>
<accession>A0ABV4IB99</accession>
<feature type="transmembrane region" description="Helical" evidence="1">
    <location>
        <begin position="210"/>
        <end position="233"/>
    </location>
</feature>
<evidence type="ECO:0000313" key="3">
    <source>
        <dbReference type="EMBL" id="MEZ0494487.1"/>
    </source>
</evidence>
<dbReference type="GO" id="GO:0052621">
    <property type="term" value="F:diguanylate cyclase activity"/>
    <property type="evidence" value="ECO:0007669"/>
    <property type="project" value="UniProtKB-EC"/>
</dbReference>
<dbReference type="EMBL" id="JBGGTQ010000012">
    <property type="protein sequence ID" value="MEZ0494487.1"/>
    <property type="molecule type" value="Genomic_DNA"/>
</dbReference>
<name>A0ABV4IB99_9ACTN</name>
<keyword evidence="1" id="KW-0472">Membrane</keyword>
<dbReference type="InterPro" id="IPR029787">
    <property type="entry name" value="Nucleotide_cyclase"/>
</dbReference>
<protein>
    <submittedName>
        <fullName evidence="3">Diguanylate cyclase domain-containing protein</fullName>
        <ecNumber evidence="3">2.7.7.65</ecNumber>
    </submittedName>
</protein>
<dbReference type="PROSITE" id="PS50887">
    <property type="entry name" value="GGDEF"/>
    <property type="match status" value="1"/>
</dbReference>
<dbReference type="Pfam" id="PF00990">
    <property type="entry name" value="GGDEF"/>
    <property type="match status" value="1"/>
</dbReference>
<dbReference type="RefSeq" id="WP_370720720.1">
    <property type="nucleotide sequence ID" value="NZ_JBGGTQ010000012.1"/>
</dbReference>
<sequence>MRTWSNRGRDALSGTGRLGADLGVLAGVLLALALVQSLLGRGSTPALLLLGSGEAAAAFLAAGLLTRAVRRRAPSPWQRRSWALLALACWSWGTGQLVYVVEDVLGLAGGATTWADGPFLLFSFSLVASGLSWLRGQTRAHLGVGALLDGVLLGTSLLMVVWVGWLAEAVHASPLRLTDLVVPLTYPLLDLVFLTMVLVQVTLSGPTRTGVFCLAAVSALAFADAAYLCGVLAPGGFRTGGPPDFAWIAAFGVVAVNARHHPAAPVQSSPATEGSTGWVVSYLVMFPACLCGVVRLWTVTDHVVLVLLVTMAATVMTRQFLALDDHRRLLSTAERQRRQLDVLAHVDPLTGLENRRRFSDRTAEAVRDALGTGDAVVVAFVDLDRFKAVNDTLGHAAGDDLLRGVAARLRSSVREEDCAARWGGDEFAVLVTDPQARADDVVERLRAALTEPFRIQGTVVQASASIGAVREDVRALAAGRADDGDLVPGVVEALLAAADARMYVVKRAHRDPVALER</sequence>
<dbReference type="InterPro" id="IPR052163">
    <property type="entry name" value="DGC-Regulatory_Protein"/>
</dbReference>
<dbReference type="SMART" id="SM00267">
    <property type="entry name" value="GGDEF"/>
    <property type="match status" value="1"/>
</dbReference>
<keyword evidence="1" id="KW-1133">Transmembrane helix</keyword>
<dbReference type="PANTHER" id="PTHR46663">
    <property type="entry name" value="DIGUANYLATE CYCLASE DGCT-RELATED"/>
    <property type="match status" value="1"/>
</dbReference>
<feature type="transmembrane region" description="Helical" evidence="1">
    <location>
        <begin position="81"/>
        <end position="101"/>
    </location>
</feature>
<keyword evidence="1" id="KW-0812">Transmembrane</keyword>